<keyword evidence="7" id="KW-0460">Magnesium</keyword>
<accession>A0A1P9X3N3</accession>
<dbReference type="PANTHER" id="PTHR33571">
    <property type="entry name" value="SSL8005 PROTEIN"/>
    <property type="match status" value="1"/>
</dbReference>
<dbReference type="GO" id="GO:0016779">
    <property type="term" value="F:nucleotidyltransferase activity"/>
    <property type="evidence" value="ECO:0007669"/>
    <property type="project" value="UniProtKB-KW"/>
</dbReference>
<dbReference type="EMBL" id="CP014263">
    <property type="protein sequence ID" value="AQG82250.1"/>
    <property type="molecule type" value="Genomic_DNA"/>
</dbReference>
<dbReference type="CDD" id="cd05403">
    <property type="entry name" value="NT_KNTase_like"/>
    <property type="match status" value="1"/>
</dbReference>
<evidence type="ECO:0000259" key="8">
    <source>
        <dbReference type="Pfam" id="PF18765"/>
    </source>
</evidence>
<dbReference type="InterPro" id="IPR052038">
    <property type="entry name" value="Type-VII_TA_antitoxin"/>
</dbReference>
<organism evidence="9 10">
    <name type="scientific">Spirosoma montaniterrae</name>
    <dbReference type="NCBI Taxonomy" id="1178516"/>
    <lineage>
        <taxon>Bacteria</taxon>
        <taxon>Pseudomonadati</taxon>
        <taxon>Bacteroidota</taxon>
        <taxon>Cytophagia</taxon>
        <taxon>Cytophagales</taxon>
        <taxon>Cytophagaceae</taxon>
        <taxon>Spirosoma</taxon>
    </lineage>
</organism>
<dbReference type="KEGG" id="smon:AWR27_01425"/>
<keyword evidence="2 9" id="KW-0808">Transferase</keyword>
<dbReference type="InterPro" id="IPR043519">
    <property type="entry name" value="NT_sf"/>
</dbReference>
<dbReference type="PANTHER" id="PTHR33571:SF12">
    <property type="entry name" value="BSL3053 PROTEIN"/>
    <property type="match status" value="1"/>
</dbReference>
<evidence type="ECO:0000256" key="7">
    <source>
        <dbReference type="ARBA" id="ARBA00022842"/>
    </source>
</evidence>
<keyword evidence="5" id="KW-0547">Nucleotide-binding</keyword>
<dbReference type="Gene3D" id="3.30.460.10">
    <property type="entry name" value="Beta Polymerase, domain 2"/>
    <property type="match status" value="1"/>
</dbReference>
<reference evidence="9 10" key="1">
    <citation type="submission" date="2016-01" db="EMBL/GenBank/DDBJ databases">
        <authorList>
            <person name="Oliw E.H."/>
        </authorList>
    </citation>
    <scope>NUCLEOTIDE SEQUENCE [LARGE SCALE GENOMIC DNA]</scope>
    <source>
        <strain evidence="9 10">DY10</strain>
    </source>
</reference>
<dbReference type="InterPro" id="IPR041633">
    <property type="entry name" value="Polbeta"/>
</dbReference>
<keyword evidence="3" id="KW-0548">Nucleotidyltransferase</keyword>
<dbReference type="GO" id="GO:0046872">
    <property type="term" value="F:metal ion binding"/>
    <property type="evidence" value="ECO:0007669"/>
    <property type="project" value="UniProtKB-KW"/>
</dbReference>
<evidence type="ECO:0000256" key="4">
    <source>
        <dbReference type="ARBA" id="ARBA00022723"/>
    </source>
</evidence>
<dbReference type="GO" id="GO:0005524">
    <property type="term" value="F:ATP binding"/>
    <property type="evidence" value="ECO:0007669"/>
    <property type="project" value="UniProtKB-KW"/>
</dbReference>
<dbReference type="STRING" id="1178516.AWR27_01425"/>
<dbReference type="RefSeq" id="WP_083732970.1">
    <property type="nucleotide sequence ID" value="NZ_CP014263.1"/>
</dbReference>
<dbReference type="SUPFAM" id="SSF81301">
    <property type="entry name" value="Nucleotidyltransferase"/>
    <property type="match status" value="1"/>
</dbReference>
<comment type="cofactor">
    <cofactor evidence="1">
        <name>Mg(2+)</name>
        <dbReference type="ChEBI" id="CHEBI:18420"/>
    </cofactor>
</comment>
<gene>
    <name evidence="9" type="ORF">AWR27_01425</name>
</gene>
<evidence type="ECO:0000256" key="6">
    <source>
        <dbReference type="ARBA" id="ARBA00022840"/>
    </source>
</evidence>
<feature type="domain" description="Polymerase beta nucleotidyltransferase" evidence="8">
    <location>
        <begin position="14"/>
        <end position="102"/>
    </location>
</feature>
<evidence type="ECO:0000256" key="5">
    <source>
        <dbReference type="ARBA" id="ARBA00022741"/>
    </source>
</evidence>
<evidence type="ECO:0000256" key="2">
    <source>
        <dbReference type="ARBA" id="ARBA00022679"/>
    </source>
</evidence>
<evidence type="ECO:0000313" key="10">
    <source>
        <dbReference type="Proteomes" id="UP000187941"/>
    </source>
</evidence>
<protein>
    <submittedName>
        <fullName evidence="9">Nucleotidyltransferase</fullName>
    </submittedName>
</protein>
<dbReference type="Pfam" id="PF18765">
    <property type="entry name" value="Polbeta"/>
    <property type="match status" value="1"/>
</dbReference>
<keyword evidence="6" id="KW-0067">ATP-binding</keyword>
<evidence type="ECO:0000256" key="3">
    <source>
        <dbReference type="ARBA" id="ARBA00022695"/>
    </source>
</evidence>
<dbReference type="Proteomes" id="UP000187941">
    <property type="component" value="Chromosome"/>
</dbReference>
<proteinExistence type="predicted"/>
<dbReference type="AlphaFoldDB" id="A0A1P9X3N3"/>
<dbReference type="OrthoDB" id="9793933at2"/>
<keyword evidence="4" id="KW-0479">Metal-binding</keyword>
<sequence length="102" mass="11701">MIQTALAKELPAVIRILRENHVQRAYAFGSVCTDQFNADSDIDLLIAFDESLDSVQYGEHYFAIAHALERVLKRPVDLVTERSLKNPYFINMVNKTKTPIYE</sequence>
<name>A0A1P9X3N3_9BACT</name>
<keyword evidence="10" id="KW-1185">Reference proteome</keyword>
<evidence type="ECO:0000256" key="1">
    <source>
        <dbReference type="ARBA" id="ARBA00001946"/>
    </source>
</evidence>
<evidence type="ECO:0000313" key="9">
    <source>
        <dbReference type="EMBL" id="AQG82250.1"/>
    </source>
</evidence>